<dbReference type="PANTHER" id="PTHR33164:SF43">
    <property type="entry name" value="HTH-TYPE TRANSCRIPTIONAL REPRESSOR YETL"/>
    <property type="match status" value="1"/>
</dbReference>
<accession>A0A9D1LW09</accession>
<dbReference type="InterPro" id="IPR036388">
    <property type="entry name" value="WH-like_DNA-bd_sf"/>
</dbReference>
<reference evidence="2" key="1">
    <citation type="submission" date="2020-10" db="EMBL/GenBank/DDBJ databases">
        <authorList>
            <person name="Gilroy R."/>
        </authorList>
    </citation>
    <scope>NUCLEOTIDE SEQUENCE</scope>
    <source>
        <strain evidence="2">ChiSjej4B22-9803</strain>
    </source>
</reference>
<comment type="caution">
    <text evidence="2">The sequence shown here is derived from an EMBL/GenBank/DDBJ whole genome shotgun (WGS) entry which is preliminary data.</text>
</comment>
<dbReference type="PROSITE" id="PS50995">
    <property type="entry name" value="HTH_MARR_2"/>
    <property type="match status" value="1"/>
</dbReference>
<dbReference type="AlphaFoldDB" id="A0A9D1LW09"/>
<sequence length="146" mass="17467">MEDREHLGVYFKKINNAIIQDANAQMKKWDITFSQAELLFYLLKRHDKETTSRDIERRFNLKHPTVVGLLQRMEKKGLVHTETSAADHRRKNIILSEKAYAFGRELQRARQELEERFYRGLTPEQHAQLRELLELVYQSIKQDTIR</sequence>
<dbReference type="EMBL" id="DVND01000170">
    <property type="protein sequence ID" value="HIU49029.1"/>
    <property type="molecule type" value="Genomic_DNA"/>
</dbReference>
<name>A0A9D1LW09_9FIRM</name>
<evidence type="ECO:0000259" key="1">
    <source>
        <dbReference type="PROSITE" id="PS50995"/>
    </source>
</evidence>
<dbReference type="GO" id="GO:0003700">
    <property type="term" value="F:DNA-binding transcription factor activity"/>
    <property type="evidence" value="ECO:0007669"/>
    <property type="project" value="InterPro"/>
</dbReference>
<dbReference type="SMART" id="SM00347">
    <property type="entry name" value="HTH_MARR"/>
    <property type="match status" value="1"/>
</dbReference>
<dbReference type="GO" id="GO:0006950">
    <property type="term" value="P:response to stress"/>
    <property type="evidence" value="ECO:0007669"/>
    <property type="project" value="TreeGrafter"/>
</dbReference>
<dbReference type="InterPro" id="IPR000835">
    <property type="entry name" value="HTH_MarR-typ"/>
</dbReference>
<dbReference type="Gene3D" id="1.10.10.10">
    <property type="entry name" value="Winged helix-like DNA-binding domain superfamily/Winged helix DNA-binding domain"/>
    <property type="match status" value="1"/>
</dbReference>
<dbReference type="InterPro" id="IPR039422">
    <property type="entry name" value="MarR/SlyA-like"/>
</dbReference>
<dbReference type="SUPFAM" id="SSF46785">
    <property type="entry name" value="Winged helix' DNA-binding domain"/>
    <property type="match status" value="1"/>
</dbReference>
<dbReference type="PANTHER" id="PTHR33164">
    <property type="entry name" value="TRANSCRIPTIONAL REGULATOR, MARR FAMILY"/>
    <property type="match status" value="1"/>
</dbReference>
<proteinExistence type="predicted"/>
<dbReference type="Proteomes" id="UP000824111">
    <property type="component" value="Unassembled WGS sequence"/>
</dbReference>
<evidence type="ECO:0000313" key="3">
    <source>
        <dbReference type="Proteomes" id="UP000824111"/>
    </source>
</evidence>
<gene>
    <name evidence="2" type="ORF">IAB04_06660</name>
</gene>
<dbReference type="InterPro" id="IPR036390">
    <property type="entry name" value="WH_DNA-bd_sf"/>
</dbReference>
<feature type="domain" description="HTH marR-type" evidence="1">
    <location>
        <begin position="1"/>
        <end position="138"/>
    </location>
</feature>
<evidence type="ECO:0000313" key="2">
    <source>
        <dbReference type="EMBL" id="HIU49029.1"/>
    </source>
</evidence>
<organism evidence="2 3">
    <name type="scientific">Candidatus Avimonoglobus intestinipullorum</name>
    <dbReference type="NCBI Taxonomy" id="2840699"/>
    <lineage>
        <taxon>Bacteria</taxon>
        <taxon>Bacillati</taxon>
        <taxon>Bacillota</taxon>
        <taxon>Clostridia</taxon>
        <taxon>Eubacteriales</taxon>
        <taxon>Candidatus Avimonoglobus</taxon>
    </lineage>
</organism>
<dbReference type="Pfam" id="PF12802">
    <property type="entry name" value="MarR_2"/>
    <property type="match status" value="1"/>
</dbReference>
<reference evidence="2" key="2">
    <citation type="journal article" date="2021" name="PeerJ">
        <title>Extensive microbial diversity within the chicken gut microbiome revealed by metagenomics and culture.</title>
        <authorList>
            <person name="Gilroy R."/>
            <person name="Ravi A."/>
            <person name="Getino M."/>
            <person name="Pursley I."/>
            <person name="Horton D.L."/>
            <person name="Alikhan N.F."/>
            <person name="Baker D."/>
            <person name="Gharbi K."/>
            <person name="Hall N."/>
            <person name="Watson M."/>
            <person name="Adriaenssens E.M."/>
            <person name="Foster-Nyarko E."/>
            <person name="Jarju S."/>
            <person name="Secka A."/>
            <person name="Antonio M."/>
            <person name="Oren A."/>
            <person name="Chaudhuri R.R."/>
            <person name="La Ragione R."/>
            <person name="Hildebrand F."/>
            <person name="Pallen M.J."/>
        </authorList>
    </citation>
    <scope>NUCLEOTIDE SEQUENCE</scope>
    <source>
        <strain evidence="2">ChiSjej4B22-9803</strain>
    </source>
</reference>
<protein>
    <submittedName>
        <fullName evidence="2">MarR family transcriptional regulator</fullName>
    </submittedName>
</protein>